<reference evidence="5" key="1">
    <citation type="submission" date="2021-08" db="EMBL/GenBank/DDBJ databases">
        <authorList>
            <person name="Stevens D.C."/>
        </authorList>
    </citation>
    <scope>NUCLEOTIDE SEQUENCE</scope>
    <source>
        <strain evidence="5">DSM 53165</strain>
    </source>
</reference>
<comment type="caution">
    <text evidence="5">The sequence shown here is derived from an EMBL/GenBank/DDBJ whole genome shotgun (WGS) entry which is preliminary data.</text>
</comment>
<evidence type="ECO:0008006" key="7">
    <source>
        <dbReference type="Google" id="ProtNLM"/>
    </source>
</evidence>
<organism evidence="5 6">
    <name type="scientific">Nannocystis pusilla</name>
    <dbReference type="NCBI Taxonomy" id="889268"/>
    <lineage>
        <taxon>Bacteria</taxon>
        <taxon>Pseudomonadati</taxon>
        <taxon>Myxococcota</taxon>
        <taxon>Polyangia</taxon>
        <taxon>Nannocystales</taxon>
        <taxon>Nannocystaceae</taxon>
        <taxon>Nannocystis</taxon>
    </lineage>
</organism>
<dbReference type="EMBL" id="JAIRAU010000027">
    <property type="protein sequence ID" value="MBZ5711335.1"/>
    <property type="molecule type" value="Genomic_DNA"/>
</dbReference>
<evidence type="ECO:0000256" key="1">
    <source>
        <dbReference type="PROSITE-ProRule" id="PRU00339"/>
    </source>
</evidence>
<sequence>MAGFFASSRNKRWLGLGVLLLAVSSATAVAIVKPWKKPPPVQSERLGATLELAAGEVLLATASGSARLLSRTPLPETAELSTGPGARALVRLSDGSRVFLRDGTKVKIAGGVALVEGQIWVEAPPLEEGQKAVVHTVGDTEVSLSAGGASLSFESGQAQVYVAEGLAIVSAAGGRAEVEAGERATVQAGAPSVEPVAFWDDWTGGMGDRAGGGIRAGAGSGALYAVDRAGPAGAPALPLSIQRQTVKVALEDDIAETLVDQRFFNPSSTAVEGWYWFTVPEDAQLVSFALETNGQLVEGEIVERKKAAATYEAAVRRDNDPALLEWIDARTVRARIYPVPPAGERRVVLRYQQLMVESEGKRRYSYPLAAPRGREAASIEEFSLEVQLRRGLEKDYDLATLGEARVSTDGRQVTMRRSGYTPRADFELELTRKAERARVPLRVNRFNAGGDQASYVMVRFAPDLDLAKLPAPRGDVVVVVDTSAAGDPSEQQSKLAVAEALLRSLSAGDKFAVMSADVTAKVLYPEEGLAEATPEAISAALERVAAHAAGGATDLGAIFEQALARVHGLEQPAVVYVGDGLATSGERSGDALAERLRRSMTGSRARLFTVGVGAEIDAAMLGRLARVGGGEALRVEGPEQAVVRALELSGALKTPTITDLELGLGEGLDDVFVSAGGKLSRGQELVLLARTHHDLPDKITISGRLGGEAFTKEYPLAYVGGSLDRLVPRLWAAAYVERLLGDSRGLEAVRGKILALGLEYGLMTPFTSFLALDSEAAYAQQGIQRRRRALGGLQLIADATWLQEQEPRTSSVIGVIAAIAAAPIGCNSSGEMAPAVREEERVAERPAAQAAPAPTAVSTPGEMAKAEAAAPVAPEPPPPPADAAPAPGGLLGGLASGTEEEKADEPAEPRAVDDFKDYAPTRGSGVSGGGSKPSPAKAPQRDVDRNAPAGRAPPKTPPPVVSPVPRGLRLPCSDVAARSLAHRRILWQKRLADRSDMFSALNAYEAAAGSCEIAGWKDQRVFLQLLHERAATEADIGLLLGHFAGEPDARNYLARGLLRRLVDQGLIGAVERAMFGAGVDWNDLDRQLQLVVGDDAATRKLQLVQAALQRSPGDPQGERRLIQLLSEQGKLEEALARGRALREQGLMTPVLAQQIGEVFVAHEQVDEAQRIFSEIVEFDADNPQSRALLGDIFLRHGWFERAYRQYEDLVAIRPDDPSASIRLARAAAGAGRVDEALRVLRQVAAGEGRPGADDPRRFARLHAAVLLARLLSTPDAKIPEASVARELGRLQLFAGAASWTFLVWDDLGVRLALAADPSAPLAGDLADAGATGLFAVQLPAGGGPPLQVRHQGHTLGRPVSYERITVHFDGKAFKVERESGRIAAGDAAAAAIAG</sequence>
<feature type="repeat" description="TPR" evidence="1">
    <location>
        <begin position="1183"/>
        <end position="1216"/>
    </location>
</feature>
<dbReference type="Gene3D" id="2.60.120.1440">
    <property type="match status" value="1"/>
</dbReference>
<keyword evidence="6" id="KW-1185">Reference proteome</keyword>
<evidence type="ECO:0000256" key="2">
    <source>
        <dbReference type="SAM" id="MobiDB-lite"/>
    </source>
</evidence>
<dbReference type="InterPro" id="IPR019734">
    <property type="entry name" value="TPR_rpt"/>
</dbReference>
<dbReference type="Proteomes" id="UP001139031">
    <property type="component" value="Unassembled WGS sequence"/>
</dbReference>
<feature type="compositionally biased region" description="Pro residues" evidence="2">
    <location>
        <begin position="873"/>
        <end position="882"/>
    </location>
</feature>
<evidence type="ECO:0000313" key="6">
    <source>
        <dbReference type="Proteomes" id="UP001139031"/>
    </source>
</evidence>
<dbReference type="Gene3D" id="3.40.50.410">
    <property type="entry name" value="von Willebrand factor, type A domain"/>
    <property type="match status" value="1"/>
</dbReference>
<dbReference type="PROSITE" id="PS50234">
    <property type="entry name" value="VWFA"/>
    <property type="match status" value="1"/>
</dbReference>
<dbReference type="InterPro" id="IPR011990">
    <property type="entry name" value="TPR-like_helical_dom_sf"/>
</dbReference>
<proteinExistence type="predicted"/>
<gene>
    <name evidence="5" type="ORF">K7C98_19000</name>
</gene>
<feature type="compositionally biased region" description="Basic and acidic residues" evidence="2">
    <location>
        <begin position="904"/>
        <end position="919"/>
    </location>
</feature>
<dbReference type="Pfam" id="PF13768">
    <property type="entry name" value="VWA_3"/>
    <property type="match status" value="1"/>
</dbReference>
<feature type="domain" description="VIT" evidence="4">
    <location>
        <begin position="225"/>
        <end position="353"/>
    </location>
</feature>
<dbReference type="InterPro" id="IPR002035">
    <property type="entry name" value="VWF_A"/>
</dbReference>
<dbReference type="Pfam" id="PF08487">
    <property type="entry name" value="VIT"/>
    <property type="match status" value="1"/>
</dbReference>
<feature type="region of interest" description="Disordered" evidence="2">
    <location>
        <begin position="829"/>
        <end position="967"/>
    </location>
</feature>
<dbReference type="PROSITE" id="PS50005">
    <property type="entry name" value="TPR"/>
    <property type="match status" value="1"/>
</dbReference>
<evidence type="ECO:0000259" key="3">
    <source>
        <dbReference type="PROSITE" id="PS50234"/>
    </source>
</evidence>
<name>A0ABS7TSY1_9BACT</name>
<dbReference type="PANTHER" id="PTHR45737:SF6">
    <property type="entry name" value="VON WILLEBRAND FACTOR A DOMAIN-CONTAINING PROTEIN 5A"/>
    <property type="match status" value="1"/>
</dbReference>
<dbReference type="Gene3D" id="1.25.40.10">
    <property type="entry name" value="Tetratricopeptide repeat domain"/>
    <property type="match status" value="1"/>
</dbReference>
<dbReference type="Pfam" id="PF14559">
    <property type="entry name" value="TPR_19"/>
    <property type="match status" value="1"/>
</dbReference>
<protein>
    <recommendedName>
        <fullName evidence="7">VWA domain-containing protein</fullName>
    </recommendedName>
</protein>
<accession>A0ABS7TSY1</accession>
<dbReference type="SUPFAM" id="SSF53300">
    <property type="entry name" value="vWA-like"/>
    <property type="match status" value="1"/>
</dbReference>
<dbReference type="SMART" id="SM00609">
    <property type="entry name" value="VIT"/>
    <property type="match status" value="1"/>
</dbReference>
<dbReference type="PANTHER" id="PTHR45737">
    <property type="entry name" value="VON WILLEBRAND FACTOR A DOMAIN-CONTAINING PROTEIN 5A"/>
    <property type="match status" value="1"/>
</dbReference>
<evidence type="ECO:0000259" key="4">
    <source>
        <dbReference type="PROSITE" id="PS51468"/>
    </source>
</evidence>
<evidence type="ECO:0000313" key="5">
    <source>
        <dbReference type="EMBL" id="MBZ5711335.1"/>
    </source>
</evidence>
<dbReference type="InterPro" id="IPR013694">
    <property type="entry name" value="VIT"/>
</dbReference>
<dbReference type="SMART" id="SM00327">
    <property type="entry name" value="VWA"/>
    <property type="match status" value="1"/>
</dbReference>
<dbReference type="InterPro" id="IPR036465">
    <property type="entry name" value="vWFA_dom_sf"/>
</dbReference>
<feature type="domain" description="VWFA" evidence="3">
    <location>
        <begin position="475"/>
        <end position="660"/>
    </location>
</feature>
<feature type="compositionally biased region" description="Low complexity" evidence="2">
    <location>
        <begin position="845"/>
        <end position="872"/>
    </location>
</feature>
<dbReference type="PROSITE" id="PS51468">
    <property type="entry name" value="VIT"/>
    <property type="match status" value="1"/>
</dbReference>
<dbReference type="RefSeq" id="WP_224193100.1">
    <property type="nucleotide sequence ID" value="NZ_JAIRAU010000027.1"/>
</dbReference>
<keyword evidence="1" id="KW-0802">TPR repeat</keyword>
<dbReference type="SUPFAM" id="SSF48452">
    <property type="entry name" value="TPR-like"/>
    <property type="match status" value="1"/>
</dbReference>